<dbReference type="Gene3D" id="3.40.50.300">
    <property type="entry name" value="P-loop containing nucleotide triphosphate hydrolases"/>
    <property type="match status" value="1"/>
</dbReference>
<evidence type="ECO:0000313" key="4">
    <source>
        <dbReference type="Proteomes" id="UP000239614"/>
    </source>
</evidence>
<dbReference type="PANTHER" id="PTHR47396:SF1">
    <property type="entry name" value="ATP-DEPENDENT HELICASE IRC3-RELATED"/>
    <property type="match status" value="1"/>
</dbReference>
<dbReference type="Pfam" id="PF13091">
    <property type="entry name" value="PLDc_2"/>
    <property type="match status" value="1"/>
</dbReference>
<dbReference type="InterPro" id="IPR006935">
    <property type="entry name" value="Helicase/UvrB_N"/>
</dbReference>
<proteinExistence type="predicted"/>
<evidence type="ECO:0000313" key="3">
    <source>
        <dbReference type="EMBL" id="PRR70314.1"/>
    </source>
</evidence>
<dbReference type="GO" id="GO:0005524">
    <property type="term" value="F:ATP binding"/>
    <property type="evidence" value="ECO:0007669"/>
    <property type="project" value="InterPro"/>
</dbReference>
<dbReference type="GO" id="GO:0005829">
    <property type="term" value="C:cytosol"/>
    <property type="evidence" value="ECO:0007669"/>
    <property type="project" value="TreeGrafter"/>
</dbReference>
<dbReference type="Proteomes" id="UP000239614">
    <property type="component" value="Unassembled WGS sequence"/>
</dbReference>
<dbReference type="InterPro" id="IPR027417">
    <property type="entry name" value="P-loop_NTPase"/>
</dbReference>
<evidence type="ECO:0000259" key="2">
    <source>
        <dbReference type="Pfam" id="PF13091"/>
    </source>
</evidence>
<organism evidence="3 4">
    <name type="scientific">Clostridium thermopalmarium DSM 5974</name>
    <dbReference type="NCBI Taxonomy" id="1121340"/>
    <lineage>
        <taxon>Bacteria</taxon>
        <taxon>Bacillati</taxon>
        <taxon>Bacillota</taxon>
        <taxon>Clostridia</taxon>
        <taxon>Eubacteriales</taxon>
        <taxon>Clostridiaceae</taxon>
        <taxon>Clostridium</taxon>
    </lineage>
</organism>
<dbReference type="GO" id="GO:0003677">
    <property type="term" value="F:DNA binding"/>
    <property type="evidence" value="ECO:0007669"/>
    <property type="project" value="InterPro"/>
</dbReference>
<dbReference type="InterPro" id="IPR025202">
    <property type="entry name" value="PLD-like_dom"/>
</dbReference>
<name>A0A2T0AN53_9CLOT</name>
<feature type="domain" description="Phospholipase D-like" evidence="2">
    <location>
        <begin position="49"/>
        <end position="209"/>
    </location>
</feature>
<keyword evidence="4" id="KW-1185">Reference proteome</keyword>
<gene>
    <name evidence="3" type="ORF">CPAL_22660</name>
</gene>
<reference evidence="3 4" key="1">
    <citation type="submission" date="2018-03" db="EMBL/GenBank/DDBJ databases">
        <title>Genome sequence of Clostridium thermopalmarium DSM 5974.</title>
        <authorList>
            <person name="Poehlein A."/>
            <person name="Daniel R."/>
        </authorList>
    </citation>
    <scope>NUCLEOTIDE SEQUENCE [LARGE SCALE GENOMIC DNA]</scope>
    <source>
        <strain evidence="3 4">DSM 5974</strain>
    </source>
</reference>
<dbReference type="OrthoDB" id="9802848at2"/>
<dbReference type="Pfam" id="PF04851">
    <property type="entry name" value="ResIII"/>
    <property type="match status" value="1"/>
</dbReference>
<comment type="caution">
    <text evidence="3">The sequence shown here is derived from an EMBL/GenBank/DDBJ whole genome shotgun (WGS) entry which is preliminary data.</text>
</comment>
<dbReference type="Gene3D" id="3.30.870.10">
    <property type="entry name" value="Endonuclease Chain A"/>
    <property type="match status" value="1"/>
</dbReference>
<dbReference type="InterPro" id="IPR050742">
    <property type="entry name" value="Helicase_Restrict-Modif_Enz"/>
</dbReference>
<feature type="domain" description="Helicase/UvrB N-terminal" evidence="1">
    <location>
        <begin position="251"/>
        <end position="367"/>
    </location>
</feature>
<dbReference type="PANTHER" id="PTHR47396">
    <property type="entry name" value="TYPE I RESTRICTION ENZYME ECOKI R PROTEIN"/>
    <property type="match status" value="1"/>
</dbReference>
<accession>A0A2T0AN53</accession>
<protein>
    <submittedName>
        <fullName evidence="3">Type I restriction enzyme EcoKI subunit R</fullName>
    </submittedName>
</protein>
<dbReference type="EMBL" id="PVXN01000057">
    <property type="protein sequence ID" value="PRR70314.1"/>
    <property type="molecule type" value="Genomic_DNA"/>
</dbReference>
<dbReference type="CDD" id="cd09179">
    <property type="entry name" value="PLDc_N_DEXD_a"/>
    <property type="match status" value="1"/>
</dbReference>
<sequence>MVREKIKKSDDFMGFRELNLKYYYNNEENNIVDDFYNPVLINAVKYRRATGYFSSSSFWTFVEGLRIFLEKNDSKIELLVSPNLSEEDIKAISLGEKAKEETIEGFIISKILEEDKYKDQFNLLAWLIYEEKLDLKIVVKKDFNKYGIFHDKFAILYDENYDKIAFHGSLNESETGIMENFESINIFNSWNESDKCRIEEMEKIFNKLWENKSNNWITYDFPESIKQKVIQKRDIRGIYKERKEINIPKKYVLRDYQEKAIQAWFGNTCKGILEMATGSGKTLTAIFAMTRLIKTLKSKGFPCGILIVVPYKNLLEQWCEELSEFNIYPIKCYENKELWFNKLSIEISNFNSNSDVDLFIITTNKTFISKTISKFAL</sequence>
<dbReference type="GO" id="GO:0016787">
    <property type="term" value="F:hydrolase activity"/>
    <property type="evidence" value="ECO:0007669"/>
    <property type="project" value="InterPro"/>
</dbReference>
<dbReference type="RefSeq" id="WP_106024655.1">
    <property type="nucleotide sequence ID" value="NZ_QEQN01000035.1"/>
</dbReference>
<dbReference type="SUPFAM" id="SSF52540">
    <property type="entry name" value="P-loop containing nucleoside triphosphate hydrolases"/>
    <property type="match status" value="1"/>
</dbReference>
<evidence type="ECO:0000259" key="1">
    <source>
        <dbReference type="Pfam" id="PF04851"/>
    </source>
</evidence>
<dbReference type="AlphaFoldDB" id="A0A2T0AN53"/>